<name>A0ABV4DM78_9LACO</name>
<gene>
    <name evidence="1" type="ORF">AALT52_01555</name>
</gene>
<reference evidence="1 2" key="1">
    <citation type="submission" date="2024-03" db="EMBL/GenBank/DDBJ databases">
        <title>Mouse gut bacterial collection (mGBC) of GemPharmatech.</title>
        <authorList>
            <person name="He Y."/>
            <person name="Dong L."/>
            <person name="Wu D."/>
            <person name="Gao X."/>
            <person name="Lin Z."/>
        </authorList>
    </citation>
    <scope>NUCLEOTIDE SEQUENCE [LARGE SCALE GENOMIC DNA]</scope>
    <source>
        <strain evidence="1 2">15-30</strain>
    </source>
</reference>
<dbReference type="EMBL" id="JBCLUF010000003">
    <property type="protein sequence ID" value="MEY8661585.1"/>
    <property type="molecule type" value="Genomic_DNA"/>
</dbReference>
<dbReference type="Proteomes" id="UP001565236">
    <property type="component" value="Unassembled WGS sequence"/>
</dbReference>
<accession>A0ABV4DM78</accession>
<proteinExistence type="predicted"/>
<sequence length="110" mass="12805">MKSKEEKDKIIKETNALLTELYDSVSNAAAKDAVQRAYNRINRQLKISTSYKEIPESIDILKKDFSRLSLSKKTRFTRSQEEIVYKLTQLSRKSFQRGFDGLAYASIWFS</sequence>
<evidence type="ECO:0000313" key="2">
    <source>
        <dbReference type="Proteomes" id="UP001565236"/>
    </source>
</evidence>
<keyword evidence="2" id="KW-1185">Reference proteome</keyword>
<dbReference type="RefSeq" id="WP_369940495.1">
    <property type="nucleotide sequence ID" value="NZ_JBCLUF010000003.1"/>
</dbReference>
<evidence type="ECO:0000313" key="1">
    <source>
        <dbReference type="EMBL" id="MEY8661585.1"/>
    </source>
</evidence>
<organism evidence="1 2">
    <name type="scientific">Ligilactobacillus faecis</name>
    <dbReference type="NCBI Taxonomy" id="762833"/>
    <lineage>
        <taxon>Bacteria</taxon>
        <taxon>Bacillati</taxon>
        <taxon>Bacillota</taxon>
        <taxon>Bacilli</taxon>
        <taxon>Lactobacillales</taxon>
        <taxon>Lactobacillaceae</taxon>
        <taxon>Ligilactobacillus</taxon>
    </lineage>
</organism>
<protein>
    <recommendedName>
        <fullName evidence="3">Bacteriocin immunity protein</fullName>
    </recommendedName>
</protein>
<evidence type="ECO:0008006" key="3">
    <source>
        <dbReference type="Google" id="ProtNLM"/>
    </source>
</evidence>
<comment type="caution">
    <text evidence="1">The sequence shown here is derived from an EMBL/GenBank/DDBJ whole genome shotgun (WGS) entry which is preliminary data.</text>
</comment>